<dbReference type="EMBL" id="CM047905">
    <property type="protein sequence ID" value="KAJ0088480.1"/>
    <property type="molecule type" value="Genomic_DNA"/>
</dbReference>
<protein>
    <submittedName>
        <fullName evidence="1">Uncharacterized protein</fullName>
    </submittedName>
</protein>
<evidence type="ECO:0000313" key="1">
    <source>
        <dbReference type="EMBL" id="KAJ0088480.1"/>
    </source>
</evidence>
<gene>
    <name evidence="1" type="ORF">Patl1_32413</name>
</gene>
<evidence type="ECO:0000313" key="2">
    <source>
        <dbReference type="Proteomes" id="UP001164250"/>
    </source>
</evidence>
<sequence>MGSSTFGERTPMDSLVLEKVTTEPQQAAKVVPALTKIECLSGICIKLVKLAALGSEHSVAVTDEGEVLSWGGGGSGRLGDGYESSILGFLSSSSEYTPRLIKEFEKVKVFYLC</sequence>
<reference evidence="2" key="1">
    <citation type="journal article" date="2023" name="G3 (Bethesda)">
        <title>Genome assembly and association tests identify interacting loci associated with vigor, precocity, and sex in interspecific pistachio rootstocks.</title>
        <authorList>
            <person name="Palmer W."/>
            <person name="Jacygrad E."/>
            <person name="Sagayaradj S."/>
            <person name="Cavanaugh K."/>
            <person name="Han R."/>
            <person name="Bertier L."/>
            <person name="Beede B."/>
            <person name="Kafkas S."/>
            <person name="Golino D."/>
            <person name="Preece J."/>
            <person name="Michelmore R."/>
        </authorList>
    </citation>
    <scope>NUCLEOTIDE SEQUENCE [LARGE SCALE GENOMIC DNA]</scope>
</reference>
<dbReference type="Proteomes" id="UP001164250">
    <property type="component" value="Chromosome 9"/>
</dbReference>
<name>A0ACC1AP57_9ROSI</name>
<keyword evidence="2" id="KW-1185">Reference proteome</keyword>
<accession>A0ACC1AP57</accession>
<comment type="caution">
    <text evidence="1">The sequence shown here is derived from an EMBL/GenBank/DDBJ whole genome shotgun (WGS) entry which is preliminary data.</text>
</comment>
<proteinExistence type="predicted"/>
<organism evidence="1 2">
    <name type="scientific">Pistacia atlantica</name>
    <dbReference type="NCBI Taxonomy" id="434234"/>
    <lineage>
        <taxon>Eukaryota</taxon>
        <taxon>Viridiplantae</taxon>
        <taxon>Streptophyta</taxon>
        <taxon>Embryophyta</taxon>
        <taxon>Tracheophyta</taxon>
        <taxon>Spermatophyta</taxon>
        <taxon>Magnoliopsida</taxon>
        <taxon>eudicotyledons</taxon>
        <taxon>Gunneridae</taxon>
        <taxon>Pentapetalae</taxon>
        <taxon>rosids</taxon>
        <taxon>malvids</taxon>
        <taxon>Sapindales</taxon>
        <taxon>Anacardiaceae</taxon>
        <taxon>Pistacia</taxon>
    </lineage>
</organism>